<evidence type="ECO:0000256" key="4">
    <source>
        <dbReference type="ARBA" id="ARBA00022692"/>
    </source>
</evidence>
<keyword evidence="3 10" id="KW-0813">Transport</keyword>
<evidence type="ECO:0000256" key="11">
    <source>
        <dbReference type="SAM" id="Phobius"/>
    </source>
</evidence>
<evidence type="ECO:0008006" key="14">
    <source>
        <dbReference type="Google" id="ProtNLM"/>
    </source>
</evidence>
<accession>A0A5E8BW19</accession>
<evidence type="ECO:0000313" key="12">
    <source>
        <dbReference type="EMBL" id="VVT55716.1"/>
    </source>
</evidence>
<evidence type="ECO:0000256" key="8">
    <source>
        <dbReference type="ARBA" id="ARBA00023136"/>
    </source>
</evidence>
<protein>
    <recommendedName>
        <fullName evidence="14">Mitochondrial carrier protein</fullName>
    </recommendedName>
</protein>
<dbReference type="GeneID" id="43583517"/>
<keyword evidence="13" id="KW-1185">Reference proteome</keyword>
<dbReference type="InterPro" id="IPR023395">
    <property type="entry name" value="MCP_dom_sf"/>
</dbReference>
<evidence type="ECO:0000256" key="5">
    <source>
        <dbReference type="ARBA" id="ARBA00022737"/>
    </source>
</evidence>
<evidence type="ECO:0000256" key="6">
    <source>
        <dbReference type="ARBA" id="ARBA00022989"/>
    </source>
</evidence>
<dbReference type="GO" id="GO:0022857">
    <property type="term" value="F:transmembrane transporter activity"/>
    <property type="evidence" value="ECO:0007669"/>
    <property type="project" value="TreeGrafter"/>
</dbReference>
<dbReference type="PANTHER" id="PTHR45624:SF26">
    <property type="entry name" value="CARRIER PROTEIN, PUTATIVE (AFU_ORTHOLOGUE AFUA_1G07710)-RELATED"/>
    <property type="match status" value="1"/>
</dbReference>
<sequence>MKSASQLVGSSMDKDEIHNTLASSRIVGATTAGLRALASQLFTFYVRVPVKLFRPTRVDYLAIPRAVNPIYKEKPWSIFTHSGPALLAHAVKQYGWSFIPNHVLPPLIANSAVGLVLYSSYLTTLTLIQKSQEHDDIQHYKETGISRLPGHYTSSVMVDSFCAGAVAGTMQSLAAAPIDAIVTRFSASELLNSEYKTMWTYGWAKLKEIGPRGVFSGYSISFIKESLGFGLFFSTFETIKGPWYRTYVNFFHDGDPKKATRALYPSFILFAGAMSAIAVQFVHYPLGKIQKLYLMRLEALDDIARQQKELKKKQDLQKAKPTIKSATPETTKNLFIFLKQQFTNKTHKPIDYKKILIDFIIPPHSFLRLYSKGYIHTFQQIHRIVVRDCNGHWGRWLYGGFIRSTLATMPSTSIGLVVFEIMRLRYATPDNSLTDPGFT</sequence>
<dbReference type="InterPro" id="IPR050567">
    <property type="entry name" value="Mitochondrial_Carrier"/>
</dbReference>
<comment type="subcellular location">
    <subcellularLocation>
        <location evidence="1">Mitochondrion membrane</location>
        <topology evidence="1">Multi-pass membrane protein</topology>
    </subcellularLocation>
</comment>
<dbReference type="AlphaFoldDB" id="A0A5E8BW19"/>
<evidence type="ECO:0000256" key="1">
    <source>
        <dbReference type="ARBA" id="ARBA00004225"/>
    </source>
</evidence>
<gene>
    <name evidence="12" type="ORF">SAPINGB_P004702</name>
</gene>
<dbReference type="PROSITE" id="PS50920">
    <property type="entry name" value="SOLCAR"/>
    <property type="match status" value="1"/>
</dbReference>
<feature type="transmembrane region" description="Helical" evidence="11">
    <location>
        <begin position="262"/>
        <end position="286"/>
    </location>
</feature>
<keyword evidence="7" id="KW-0496">Mitochondrion</keyword>
<evidence type="ECO:0000256" key="9">
    <source>
        <dbReference type="PROSITE-ProRule" id="PRU00282"/>
    </source>
</evidence>
<dbReference type="RefSeq" id="XP_031855308.1">
    <property type="nucleotide sequence ID" value="XM_031999417.1"/>
</dbReference>
<evidence type="ECO:0000313" key="13">
    <source>
        <dbReference type="Proteomes" id="UP000398389"/>
    </source>
</evidence>
<dbReference type="Pfam" id="PF00153">
    <property type="entry name" value="Mito_carr"/>
    <property type="match status" value="1"/>
</dbReference>
<reference evidence="12 13" key="1">
    <citation type="submission" date="2019-09" db="EMBL/GenBank/DDBJ databases">
        <authorList>
            <person name="Brejova B."/>
        </authorList>
    </citation>
    <scope>NUCLEOTIDE SEQUENCE [LARGE SCALE GENOMIC DNA]</scope>
</reference>
<organism evidence="12 13">
    <name type="scientific">Magnusiomyces paraingens</name>
    <dbReference type="NCBI Taxonomy" id="2606893"/>
    <lineage>
        <taxon>Eukaryota</taxon>
        <taxon>Fungi</taxon>
        <taxon>Dikarya</taxon>
        <taxon>Ascomycota</taxon>
        <taxon>Saccharomycotina</taxon>
        <taxon>Dipodascomycetes</taxon>
        <taxon>Dipodascales</taxon>
        <taxon>Dipodascaceae</taxon>
        <taxon>Magnusiomyces</taxon>
    </lineage>
</organism>
<dbReference type="InterPro" id="IPR018108">
    <property type="entry name" value="MCP_transmembrane"/>
</dbReference>
<name>A0A5E8BW19_9ASCO</name>
<keyword evidence="8 9" id="KW-0472">Membrane</keyword>
<proteinExistence type="inferred from homology"/>
<evidence type="ECO:0000256" key="3">
    <source>
        <dbReference type="ARBA" id="ARBA00022448"/>
    </source>
</evidence>
<evidence type="ECO:0000256" key="10">
    <source>
        <dbReference type="RuleBase" id="RU000488"/>
    </source>
</evidence>
<keyword evidence="6 11" id="KW-1133">Transmembrane helix</keyword>
<dbReference type="SUPFAM" id="SSF103506">
    <property type="entry name" value="Mitochondrial carrier"/>
    <property type="match status" value="1"/>
</dbReference>
<comment type="similarity">
    <text evidence="2 10">Belongs to the mitochondrial carrier (TC 2.A.29) family.</text>
</comment>
<dbReference type="PANTHER" id="PTHR45624">
    <property type="entry name" value="MITOCHONDRIAL BASIC AMINO ACIDS TRANSPORTER-RELATED"/>
    <property type="match status" value="1"/>
</dbReference>
<dbReference type="EMBL" id="CABVLU010000003">
    <property type="protein sequence ID" value="VVT55716.1"/>
    <property type="molecule type" value="Genomic_DNA"/>
</dbReference>
<keyword evidence="5" id="KW-0677">Repeat</keyword>
<dbReference type="Proteomes" id="UP000398389">
    <property type="component" value="Unassembled WGS sequence"/>
</dbReference>
<evidence type="ECO:0000256" key="7">
    <source>
        <dbReference type="ARBA" id="ARBA00023128"/>
    </source>
</evidence>
<dbReference type="Gene3D" id="1.50.40.10">
    <property type="entry name" value="Mitochondrial carrier domain"/>
    <property type="match status" value="1"/>
</dbReference>
<dbReference type="GO" id="GO:0031966">
    <property type="term" value="C:mitochondrial membrane"/>
    <property type="evidence" value="ECO:0007669"/>
    <property type="project" value="UniProtKB-SubCell"/>
</dbReference>
<feature type="repeat" description="Solcar" evidence="9">
    <location>
        <begin position="155"/>
        <end position="242"/>
    </location>
</feature>
<dbReference type="OrthoDB" id="3364892at2759"/>
<keyword evidence="4 9" id="KW-0812">Transmembrane</keyword>
<evidence type="ECO:0000256" key="2">
    <source>
        <dbReference type="ARBA" id="ARBA00006375"/>
    </source>
</evidence>